<reference evidence="2" key="1">
    <citation type="submission" date="2018-11" db="EMBL/GenBank/DDBJ databases">
        <authorList>
            <person name="Grassa J C."/>
        </authorList>
    </citation>
    <scope>NUCLEOTIDE SEQUENCE [LARGE SCALE GENOMIC DNA]</scope>
</reference>
<organism evidence="2 3">
    <name type="scientific">Cannabis sativa</name>
    <name type="common">Hemp</name>
    <name type="synonym">Marijuana</name>
    <dbReference type="NCBI Taxonomy" id="3483"/>
    <lineage>
        <taxon>Eukaryota</taxon>
        <taxon>Viridiplantae</taxon>
        <taxon>Streptophyta</taxon>
        <taxon>Embryophyta</taxon>
        <taxon>Tracheophyta</taxon>
        <taxon>Spermatophyta</taxon>
        <taxon>Magnoliopsida</taxon>
        <taxon>eudicotyledons</taxon>
        <taxon>Gunneridae</taxon>
        <taxon>Pentapetalae</taxon>
        <taxon>rosids</taxon>
        <taxon>fabids</taxon>
        <taxon>Rosales</taxon>
        <taxon>Cannabaceae</taxon>
        <taxon>Cannabis</taxon>
    </lineage>
</organism>
<dbReference type="EMBL" id="UZAU01000070">
    <property type="status" value="NOT_ANNOTATED_CDS"/>
    <property type="molecule type" value="Genomic_DNA"/>
</dbReference>
<feature type="region of interest" description="Disordered" evidence="1">
    <location>
        <begin position="89"/>
        <end position="115"/>
    </location>
</feature>
<evidence type="ECO:0000256" key="1">
    <source>
        <dbReference type="SAM" id="MobiDB-lite"/>
    </source>
</evidence>
<reference evidence="2" key="2">
    <citation type="submission" date="2021-03" db="UniProtKB">
        <authorList>
            <consortium name="EnsemblPlants"/>
        </authorList>
    </citation>
    <scope>IDENTIFICATION</scope>
</reference>
<evidence type="ECO:0000313" key="2">
    <source>
        <dbReference type="EnsemblPlants" id="cds.evm.model.01.2360"/>
    </source>
</evidence>
<protein>
    <submittedName>
        <fullName evidence="2">Uncharacterized protein</fullName>
    </submittedName>
</protein>
<dbReference type="AlphaFoldDB" id="A0A803NKV7"/>
<dbReference type="Proteomes" id="UP000596661">
    <property type="component" value="Chromosome 1"/>
</dbReference>
<accession>A0A803NKV7</accession>
<sequence>MNPTEFWGGDHQVDNNLLKLLFQDHPTLCEDSSSSSSSELSISSELSEEVSSGDSSESKFQHHCYPDQLRRQFDLTELANSVSKLMSKPTLPTKKELARTKQTTRAVPATDPDIGQVMATEVENDPEVQEAS</sequence>
<evidence type="ECO:0000313" key="3">
    <source>
        <dbReference type="Proteomes" id="UP000596661"/>
    </source>
</evidence>
<keyword evidence="3" id="KW-1185">Reference proteome</keyword>
<feature type="region of interest" description="Disordered" evidence="1">
    <location>
        <begin position="28"/>
        <end position="63"/>
    </location>
</feature>
<dbReference type="Gramene" id="evm.model.01.2360">
    <property type="protein sequence ID" value="cds.evm.model.01.2360"/>
    <property type="gene ID" value="evm.TU.01.2360"/>
</dbReference>
<feature type="compositionally biased region" description="Low complexity" evidence="1">
    <location>
        <begin position="30"/>
        <end position="55"/>
    </location>
</feature>
<name>A0A803NKV7_CANSA</name>
<dbReference type="EnsemblPlants" id="evm.model.01.2360">
    <property type="protein sequence ID" value="cds.evm.model.01.2360"/>
    <property type="gene ID" value="evm.TU.01.2360"/>
</dbReference>
<proteinExistence type="predicted"/>